<dbReference type="RefSeq" id="WP_074488843.1">
    <property type="nucleotide sequence ID" value="NZ_FPAM01000002.1"/>
</dbReference>
<name>A0A1Q5ZWN1_9SPHI</name>
<evidence type="ECO:0000313" key="1">
    <source>
        <dbReference type="EMBL" id="OKS86108.1"/>
    </source>
</evidence>
<evidence type="ECO:0000313" key="2">
    <source>
        <dbReference type="Proteomes" id="UP000186720"/>
    </source>
</evidence>
<protein>
    <submittedName>
        <fullName evidence="1">Uncharacterized protein</fullName>
    </submittedName>
</protein>
<keyword evidence="2" id="KW-1185">Reference proteome</keyword>
<organism evidence="1 2">
    <name type="scientific">Mucilaginibacter polytrichastri</name>
    <dbReference type="NCBI Taxonomy" id="1302689"/>
    <lineage>
        <taxon>Bacteria</taxon>
        <taxon>Pseudomonadati</taxon>
        <taxon>Bacteroidota</taxon>
        <taxon>Sphingobacteriia</taxon>
        <taxon>Sphingobacteriales</taxon>
        <taxon>Sphingobacteriaceae</taxon>
        <taxon>Mucilaginibacter</taxon>
    </lineage>
</organism>
<reference evidence="1 2" key="1">
    <citation type="submission" date="2016-11" db="EMBL/GenBank/DDBJ databases">
        <title>Whole Genome Sequencing of Mucilaginibacter polytrichastri RG4-7(T) isolated from the moss sample.</title>
        <authorList>
            <person name="Li Y."/>
        </authorList>
    </citation>
    <scope>NUCLEOTIDE SEQUENCE [LARGE SCALE GENOMIC DNA]</scope>
    <source>
        <strain evidence="1 2">RG4-7</strain>
    </source>
</reference>
<gene>
    <name evidence="1" type="ORF">RG47T_1558</name>
</gene>
<dbReference type="EMBL" id="MPPL01000001">
    <property type="protein sequence ID" value="OKS86108.1"/>
    <property type="molecule type" value="Genomic_DNA"/>
</dbReference>
<proteinExistence type="predicted"/>
<accession>A0A1Q5ZWN1</accession>
<dbReference type="Proteomes" id="UP000186720">
    <property type="component" value="Unassembled WGS sequence"/>
</dbReference>
<sequence>MNQEVFKVGDVVSHSHPKMPKVEMLIIKILPDNSYRCRFLTTSHALLSEVFELEELKYPDQRKKSNISVLSGI</sequence>
<comment type="caution">
    <text evidence="1">The sequence shown here is derived from an EMBL/GenBank/DDBJ whole genome shotgun (WGS) entry which is preliminary data.</text>
</comment>
<dbReference type="AlphaFoldDB" id="A0A1Q5ZWN1"/>